<dbReference type="PRINTS" id="PR00370">
    <property type="entry name" value="FMOXYGENASE"/>
</dbReference>
<dbReference type="EMBL" id="JAHHGZ010000014">
    <property type="protein sequence ID" value="MBW4668668.1"/>
    <property type="molecule type" value="Genomic_DNA"/>
</dbReference>
<evidence type="ECO:0000256" key="5">
    <source>
        <dbReference type="ARBA" id="ARBA00022857"/>
    </source>
</evidence>
<evidence type="ECO:0000256" key="1">
    <source>
        <dbReference type="ARBA" id="ARBA00009183"/>
    </source>
</evidence>
<name>A0A951USG9_9CYAN</name>
<keyword evidence="5" id="KW-0521">NADP</keyword>
<reference evidence="7" key="2">
    <citation type="journal article" date="2022" name="Microbiol. Resour. Announc.">
        <title>Metagenome Sequencing to Explore Phylogenomics of Terrestrial Cyanobacteria.</title>
        <authorList>
            <person name="Ward R.D."/>
            <person name="Stajich J.E."/>
            <person name="Johansen J.R."/>
            <person name="Huntemann M."/>
            <person name="Clum A."/>
            <person name="Foster B."/>
            <person name="Foster B."/>
            <person name="Roux S."/>
            <person name="Palaniappan K."/>
            <person name="Varghese N."/>
            <person name="Mukherjee S."/>
            <person name="Reddy T.B.K."/>
            <person name="Daum C."/>
            <person name="Copeland A."/>
            <person name="Chen I.A."/>
            <person name="Ivanova N.N."/>
            <person name="Kyrpides N.C."/>
            <person name="Shapiro N."/>
            <person name="Eloe-Fadrosh E.A."/>
            <person name="Pietrasiak N."/>
        </authorList>
    </citation>
    <scope>NUCLEOTIDE SEQUENCE</scope>
    <source>
        <strain evidence="7">GSE-NOS-MK-12-04C</strain>
    </source>
</reference>
<evidence type="ECO:0000256" key="3">
    <source>
        <dbReference type="ARBA" id="ARBA00022630"/>
    </source>
</evidence>
<dbReference type="AlphaFoldDB" id="A0A951USG9"/>
<evidence type="ECO:0000313" key="8">
    <source>
        <dbReference type="Proteomes" id="UP000729701"/>
    </source>
</evidence>
<dbReference type="GO" id="GO:0050661">
    <property type="term" value="F:NADP binding"/>
    <property type="evidence" value="ECO:0007669"/>
    <property type="project" value="InterPro"/>
</dbReference>
<dbReference type="InterPro" id="IPR036188">
    <property type="entry name" value="FAD/NAD-bd_sf"/>
</dbReference>
<sequence length="232" mass="25818">MKIKQICVIGAGISGLVAAKTFLEEGYDVTVFEKQKGLGGVWEQSRTYPGLTTQNTRDTFAFSDYPMPVSYPEWPTAEQMRNYLQSYAEYFGVSSRINFNTEVINVQGKGEGQSGWVVTVKVPDTQEKVKKQTYEFDFVMICNGTHSIANTPSIQGKDEFIASGGKILHSSELNDLDAIAHKKVVVVGFGKSATDIATLAANQAKECTLIFRSALWKMPKFFLNRINIKYIV</sequence>
<evidence type="ECO:0000313" key="7">
    <source>
        <dbReference type="EMBL" id="MBW4668668.1"/>
    </source>
</evidence>
<comment type="caution">
    <text evidence="7">The sequence shown here is derived from an EMBL/GenBank/DDBJ whole genome shotgun (WGS) entry which is preliminary data.</text>
</comment>
<gene>
    <name evidence="7" type="ORF">KME60_14875</name>
</gene>
<comment type="similarity">
    <text evidence="1">Belongs to the FMO family.</text>
</comment>
<keyword evidence="3" id="KW-0285">Flavoprotein</keyword>
<accession>A0A951USG9</accession>
<dbReference type="PANTHER" id="PTHR23023">
    <property type="entry name" value="DIMETHYLANILINE MONOOXYGENASE"/>
    <property type="match status" value="1"/>
</dbReference>
<keyword evidence="4" id="KW-0274">FAD</keyword>
<evidence type="ECO:0000256" key="6">
    <source>
        <dbReference type="ARBA" id="ARBA00023002"/>
    </source>
</evidence>
<dbReference type="InterPro" id="IPR020946">
    <property type="entry name" value="Flavin_mOase-like"/>
</dbReference>
<comment type="similarity">
    <text evidence="2">Belongs to the FAD-binding monooxygenase family.</text>
</comment>
<dbReference type="InterPro" id="IPR050346">
    <property type="entry name" value="FMO-like"/>
</dbReference>
<dbReference type="SUPFAM" id="SSF51905">
    <property type="entry name" value="FAD/NAD(P)-binding domain"/>
    <property type="match status" value="1"/>
</dbReference>
<dbReference type="GO" id="GO:0004499">
    <property type="term" value="F:N,N-dimethylaniline monooxygenase activity"/>
    <property type="evidence" value="ECO:0007669"/>
    <property type="project" value="InterPro"/>
</dbReference>
<dbReference type="Proteomes" id="UP000729701">
    <property type="component" value="Unassembled WGS sequence"/>
</dbReference>
<keyword evidence="6" id="KW-0560">Oxidoreductase</keyword>
<organism evidence="7 8">
    <name type="scientific">Cyanomargarita calcarea GSE-NOS-MK-12-04C</name>
    <dbReference type="NCBI Taxonomy" id="2839659"/>
    <lineage>
        <taxon>Bacteria</taxon>
        <taxon>Bacillati</taxon>
        <taxon>Cyanobacteriota</taxon>
        <taxon>Cyanophyceae</taxon>
        <taxon>Nostocales</taxon>
        <taxon>Cyanomargaritaceae</taxon>
        <taxon>Cyanomargarita</taxon>
    </lineage>
</organism>
<proteinExistence type="inferred from homology"/>
<dbReference type="Gene3D" id="3.50.50.60">
    <property type="entry name" value="FAD/NAD(P)-binding domain"/>
    <property type="match status" value="1"/>
</dbReference>
<evidence type="ECO:0000256" key="2">
    <source>
        <dbReference type="ARBA" id="ARBA00010139"/>
    </source>
</evidence>
<protein>
    <submittedName>
        <fullName evidence="7">NAD(P)/FAD-dependent oxidoreductase</fullName>
    </submittedName>
</protein>
<dbReference type="Pfam" id="PF00743">
    <property type="entry name" value="FMO-like"/>
    <property type="match status" value="1"/>
</dbReference>
<dbReference type="InterPro" id="IPR000960">
    <property type="entry name" value="Flavin_mOase"/>
</dbReference>
<dbReference type="GO" id="GO:0050660">
    <property type="term" value="F:flavin adenine dinucleotide binding"/>
    <property type="evidence" value="ECO:0007669"/>
    <property type="project" value="InterPro"/>
</dbReference>
<evidence type="ECO:0000256" key="4">
    <source>
        <dbReference type="ARBA" id="ARBA00022827"/>
    </source>
</evidence>
<reference evidence="7" key="1">
    <citation type="submission" date="2021-05" db="EMBL/GenBank/DDBJ databases">
        <authorList>
            <person name="Pietrasiak N."/>
            <person name="Ward R."/>
            <person name="Stajich J.E."/>
            <person name="Kurbessoian T."/>
        </authorList>
    </citation>
    <scope>NUCLEOTIDE SEQUENCE</scope>
    <source>
        <strain evidence="7">GSE-NOS-MK-12-04C</strain>
    </source>
</reference>